<dbReference type="Proteomes" id="UP000245461">
    <property type="component" value="Unassembled WGS sequence"/>
</dbReference>
<dbReference type="RefSeq" id="WP_109903123.1">
    <property type="nucleotide sequence ID" value="NZ_QGLE01000002.1"/>
</dbReference>
<name>A0A317EDF5_9PROT</name>
<gene>
    <name evidence="1" type="ORF">DKG74_04635</name>
</gene>
<sequence>MARFAAVAIALAVIGVGAGRGEAPPPNSDAAQITAAMQGQTGLVVASADDIARRIPRRLTLYRAAHNPRVLILDFPDAALQARTLNRIAVFAEMKGAPHDRVPDEAETRRLIAEAGRPFDHFYLGHDYDAATLARFFSLAGADGLSPEEARLRNILLHYHVLRTAADGFVATTPVQALISIADLGGTPGDAVALRRQVLRHELAHGEFFTRLFYRAACDRFWRQGLNGYERNLFLRFLDREGYDIRETELVINEVQAYLGFTAGPGLFDARQLGIDDIAFDELRQRFHRAMNATPAF</sequence>
<dbReference type="AlphaFoldDB" id="A0A317EDF5"/>
<proteinExistence type="predicted"/>
<organism evidence="1 2">
    <name type="scientific">Zavarzinia aquatilis</name>
    <dbReference type="NCBI Taxonomy" id="2211142"/>
    <lineage>
        <taxon>Bacteria</taxon>
        <taxon>Pseudomonadati</taxon>
        <taxon>Pseudomonadota</taxon>
        <taxon>Alphaproteobacteria</taxon>
        <taxon>Rhodospirillales</taxon>
        <taxon>Zavarziniaceae</taxon>
        <taxon>Zavarzinia</taxon>
    </lineage>
</organism>
<evidence type="ECO:0000313" key="2">
    <source>
        <dbReference type="Proteomes" id="UP000245461"/>
    </source>
</evidence>
<accession>A0A317EDF5</accession>
<reference evidence="1 2" key="1">
    <citation type="submission" date="2018-05" db="EMBL/GenBank/DDBJ databases">
        <title>Zavarzinia sp. HR-AS.</title>
        <authorList>
            <person name="Lee Y."/>
            <person name="Jeon C.O."/>
        </authorList>
    </citation>
    <scope>NUCLEOTIDE SEQUENCE [LARGE SCALE GENOMIC DNA]</scope>
    <source>
        <strain evidence="1 2">HR-AS</strain>
    </source>
</reference>
<comment type="caution">
    <text evidence="1">The sequence shown here is derived from an EMBL/GenBank/DDBJ whole genome shotgun (WGS) entry which is preliminary data.</text>
</comment>
<keyword evidence="2" id="KW-1185">Reference proteome</keyword>
<evidence type="ECO:0000313" key="1">
    <source>
        <dbReference type="EMBL" id="PWR25058.1"/>
    </source>
</evidence>
<dbReference type="EMBL" id="QGLE01000002">
    <property type="protein sequence ID" value="PWR25058.1"/>
    <property type="molecule type" value="Genomic_DNA"/>
</dbReference>
<protein>
    <submittedName>
        <fullName evidence="1">Uncharacterized protein</fullName>
    </submittedName>
</protein>
<dbReference type="OrthoDB" id="7266247at2"/>